<feature type="region of interest" description="Disordered" evidence="1">
    <location>
        <begin position="1"/>
        <end position="24"/>
    </location>
</feature>
<proteinExistence type="predicted"/>
<sequence>ILKRFQKKTSDEDESSKSDEEQGEETWRELSKLLHVAVKDLASIEAKKLGCSLHHLHVENELIKHENEGLK</sequence>
<name>A0A9P4H1S2_9PLEO</name>
<evidence type="ECO:0000313" key="2">
    <source>
        <dbReference type="EMBL" id="KAF2026007.1"/>
    </source>
</evidence>
<reference evidence="2" key="1">
    <citation type="journal article" date="2020" name="Stud. Mycol.">
        <title>101 Dothideomycetes genomes: a test case for predicting lifestyles and emergence of pathogens.</title>
        <authorList>
            <person name="Haridas S."/>
            <person name="Albert R."/>
            <person name="Binder M."/>
            <person name="Bloem J."/>
            <person name="Labutti K."/>
            <person name="Salamov A."/>
            <person name="Andreopoulos B."/>
            <person name="Baker S."/>
            <person name="Barry K."/>
            <person name="Bills G."/>
            <person name="Bluhm B."/>
            <person name="Cannon C."/>
            <person name="Castanera R."/>
            <person name="Culley D."/>
            <person name="Daum C."/>
            <person name="Ezra D."/>
            <person name="Gonzalez J."/>
            <person name="Henrissat B."/>
            <person name="Kuo A."/>
            <person name="Liang C."/>
            <person name="Lipzen A."/>
            <person name="Lutzoni F."/>
            <person name="Magnuson J."/>
            <person name="Mondo S."/>
            <person name="Nolan M."/>
            <person name="Ohm R."/>
            <person name="Pangilinan J."/>
            <person name="Park H.-J."/>
            <person name="Ramirez L."/>
            <person name="Alfaro M."/>
            <person name="Sun H."/>
            <person name="Tritt A."/>
            <person name="Yoshinaga Y."/>
            <person name="Zwiers L.-H."/>
            <person name="Turgeon B."/>
            <person name="Goodwin S."/>
            <person name="Spatafora J."/>
            <person name="Crous P."/>
            <person name="Grigoriev I."/>
        </authorList>
    </citation>
    <scope>NUCLEOTIDE SEQUENCE</scope>
    <source>
        <strain evidence="2">CBS 110217</strain>
    </source>
</reference>
<feature type="non-terminal residue" evidence="2">
    <location>
        <position position="1"/>
    </location>
</feature>
<comment type="caution">
    <text evidence="2">The sequence shown here is derived from an EMBL/GenBank/DDBJ whole genome shotgun (WGS) entry which is preliminary data.</text>
</comment>
<keyword evidence="3" id="KW-1185">Reference proteome</keyword>
<dbReference type="Proteomes" id="UP000799777">
    <property type="component" value="Unassembled WGS sequence"/>
</dbReference>
<accession>A0A9P4H1S2</accession>
<dbReference type="EMBL" id="ML978251">
    <property type="protein sequence ID" value="KAF2026007.1"/>
    <property type="molecule type" value="Genomic_DNA"/>
</dbReference>
<feature type="non-terminal residue" evidence="2">
    <location>
        <position position="71"/>
    </location>
</feature>
<protein>
    <submittedName>
        <fullName evidence="2">Uncharacterized protein</fullName>
    </submittedName>
</protein>
<dbReference type="OrthoDB" id="3797698at2759"/>
<organism evidence="2 3">
    <name type="scientific">Setomelanomma holmii</name>
    <dbReference type="NCBI Taxonomy" id="210430"/>
    <lineage>
        <taxon>Eukaryota</taxon>
        <taxon>Fungi</taxon>
        <taxon>Dikarya</taxon>
        <taxon>Ascomycota</taxon>
        <taxon>Pezizomycotina</taxon>
        <taxon>Dothideomycetes</taxon>
        <taxon>Pleosporomycetidae</taxon>
        <taxon>Pleosporales</taxon>
        <taxon>Pleosporineae</taxon>
        <taxon>Phaeosphaeriaceae</taxon>
        <taxon>Setomelanomma</taxon>
    </lineage>
</organism>
<gene>
    <name evidence="2" type="ORF">EK21DRAFT_21140</name>
</gene>
<feature type="compositionally biased region" description="Basic and acidic residues" evidence="1">
    <location>
        <begin position="15"/>
        <end position="24"/>
    </location>
</feature>
<evidence type="ECO:0000313" key="3">
    <source>
        <dbReference type="Proteomes" id="UP000799777"/>
    </source>
</evidence>
<dbReference type="AlphaFoldDB" id="A0A9P4H1S2"/>
<evidence type="ECO:0000256" key="1">
    <source>
        <dbReference type="SAM" id="MobiDB-lite"/>
    </source>
</evidence>